<dbReference type="Gramene" id="mRNA:HanXRQr2_Chr16g0766091">
    <property type="protein sequence ID" value="mRNA:HanXRQr2_Chr16g0766091"/>
    <property type="gene ID" value="HanXRQr2_Chr16g0766091"/>
</dbReference>
<evidence type="ECO:0000313" key="6">
    <source>
        <dbReference type="EMBL" id="KAF5761521.1"/>
    </source>
</evidence>
<keyword evidence="2" id="KW-0677">Repeat</keyword>
<evidence type="ECO:0000256" key="4">
    <source>
        <dbReference type="ARBA" id="ARBA00023054"/>
    </source>
</evidence>
<evidence type="ECO:0000313" key="8">
    <source>
        <dbReference type="Proteomes" id="UP000215914"/>
    </source>
</evidence>
<keyword evidence="5" id="KW-0539">Nucleus</keyword>
<accession>A0A251S1M2</accession>
<evidence type="ECO:0000256" key="5">
    <source>
        <dbReference type="ARBA" id="ARBA00023242"/>
    </source>
</evidence>
<organism evidence="7 8">
    <name type="scientific">Helianthus annuus</name>
    <name type="common">Common sunflower</name>
    <dbReference type="NCBI Taxonomy" id="4232"/>
    <lineage>
        <taxon>Eukaryota</taxon>
        <taxon>Viridiplantae</taxon>
        <taxon>Streptophyta</taxon>
        <taxon>Embryophyta</taxon>
        <taxon>Tracheophyta</taxon>
        <taxon>Spermatophyta</taxon>
        <taxon>Magnoliopsida</taxon>
        <taxon>eudicotyledons</taxon>
        <taxon>Gunneridae</taxon>
        <taxon>Pentapetalae</taxon>
        <taxon>asterids</taxon>
        <taxon>campanulids</taxon>
        <taxon>Asterales</taxon>
        <taxon>Asteraceae</taxon>
        <taxon>Asteroideae</taxon>
        <taxon>Heliantheae alliance</taxon>
        <taxon>Heliantheae</taxon>
        <taxon>Helianthus</taxon>
    </lineage>
</organism>
<evidence type="ECO:0000256" key="2">
    <source>
        <dbReference type="ARBA" id="ARBA00022737"/>
    </source>
</evidence>
<dbReference type="AlphaFoldDB" id="A0A251S1M2"/>
<dbReference type="PANTHER" id="PTHR36326:SF7">
    <property type="entry name" value="PROTEIN POLLENLESS 3-LIKE 2"/>
    <property type="match status" value="1"/>
</dbReference>
<proteinExistence type="predicted"/>
<dbReference type="InParanoid" id="A0A251S1M2"/>
<reference evidence="6" key="3">
    <citation type="submission" date="2020-06" db="EMBL/GenBank/DDBJ databases">
        <title>Helianthus annuus Genome sequencing and assembly Release 2.</title>
        <authorList>
            <person name="Gouzy J."/>
            <person name="Langlade N."/>
            <person name="Munos S."/>
        </authorList>
    </citation>
    <scope>NUCLEOTIDE SEQUENCE</scope>
    <source>
        <tissue evidence="6">Leaves</tissue>
    </source>
</reference>
<protein>
    <submittedName>
        <fullName evidence="7">Uncharacterized protein</fullName>
    </submittedName>
</protein>
<dbReference type="EMBL" id="MNCJ02000331">
    <property type="protein sequence ID" value="KAF5761521.1"/>
    <property type="molecule type" value="Genomic_DNA"/>
</dbReference>
<dbReference type="InterPro" id="IPR044961">
    <property type="entry name" value="MS5/SDI1"/>
</dbReference>
<dbReference type="Proteomes" id="UP000215914">
    <property type="component" value="Chromosome 16"/>
</dbReference>
<dbReference type="PANTHER" id="PTHR36326">
    <property type="entry name" value="PROTEIN POLLENLESS 3-LIKE 2"/>
    <property type="match status" value="1"/>
</dbReference>
<keyword evidence="4" id="KW-0175">Coiled coil</keyword>
<evidence type="ECO:0000256" key="3">
    <source>
        <dbReference type="ARBA" id="ARBA00022803"/>
    </source>
</evidence>
<dbReference type="GO" id="GO:0005634">
    <property type="term" value="C:nucleus"/>
    <property type="evidence" value="ECO:0007669"/>
    <property type="project" value="UniProtKB-SubCell"/>
</dbReference>
<sequence length="64" mass="6986">MLLFWATINAGGRVDSALKDLAIVMKQHNGAEEAIEAINSLLKEKKHVFSGTAFNGKRTKTARS</sequence>
<gene>
    <name evidence="7" type="ORF">HannXRQ_Chr16g0523731</name>
    <name evidence="6" type="ORF">HanXRQr2_Chr16g0766091</name>
</gene>
<keyword evidence="3" id="KW-0802">TPR repeat</keyword>
<evidence type="ECO:0000256" key="1">
    <source>
        <dbReference type="ARBA" id="ARBA00004123"/>
    </source>
</evidence>
<reference evidence="6 8" key="1">
    <citation type="journal article" date="2017" name="Nature">
        <title>The sunflower genome provides insights into oil metabolism, flowering and Asterid evolution.</title>
        <authorList>
            <person name="Badouin H."/>
            <person name="Gouzy J."/>
            <person name="Grassa C.J."/>
            <person name="Murat F."/>
            <person name="Staton S.E."/>
            <person name="Cottret L."/>
            <person name="Lelandais-Briere C."/>
            <person name="Owens G.L."/>
            <person name="Carrere S."/>
            <person name="Mayjonade B."/>
            <person name="Legrand L."/>
            <person name="Gill N."/>
            <person name="Kane N.C."/>
            <person name="Bowers J.E."/>
            <person name="Hubner S."/>
            <person name="Bellec A."/>
            <person name="Berard A."/>
            <person name="Berges H."/>
            <person name="Blanchet N."/>
            <person name="Boniface M.C."/>
            <person name="Brunel D."/>
            <person name="Catrice O."/>
            <person name="Chaidir N."/>
            <person name="Claudel C."/>
            <person name="Donnadieu C."/>
            <person name="Faraut T."/>
            <person name="Fievet G."/>
            <person name="Helmstetter N."/>
            <person name="King M."/>
            <person name="Knapp S.J."/>
            <person name="Lai Z."/>
            <person name="Le Paslier M.C."/>
            <person name="Lippi Y."/>
            <person name="Lorenzon L."/>
            <person name="Mandel J.R."/>
            <person name="Marage G."/>
            <person name="Marchand G."/>
            <person name="Marquand E."/>
            <person name="Bret-Mestries E."/>
            <person name="Morien E."/>
            <person name="Nambeesan S."/>
            <person name="Nguyen T."/>
            <person name="Pegot-Espagnet P."/>
            <person name="Pouilly N."/>
            <person name="Raftis F."/>
            <person name="Sallet E."/>
            <person name="Schiex T."/>
            <person name="Thomas J."/>
            <person name="Vandecasteele C."/>
            <person name="Vares D."/>
            <person name="Vear F."/>
            <person name="Vautrin S."/>
            <person name="Crespi M."/>
            <person name="Mangin B."/>
            <person name="Burke J.M."/>
            <person name="Salse J."/>
            <person name="Munos S."/>
            <person name="Vincourt P."/>
            <person name="Rieseberg L.H."/>
            <person name="Langlade N.B."/>
        </authorList>
    </citation>
    <scope>NUCLEOTIDE SEQUENCE [LARGE SCALE GENOMIC DNA]</scope>
    <source>
        <strain evidence="8">cv. SF193</strain>
        <tissue evidence="6">Leaves</tissue>
    </source>
</reference>
<dbReference type="EMBL" id="CM007905">
    <property type="protein sequence ID" value="OTF92607.1"/>
    <property type="molecule type" value="Genomic_DNA"/>
</dbReference>
<evidence type="ECO:0000313" key="7">
    <source>
        <dbReference type="EMBL" id="OTF92607.1"/>
    </source>
</evidence>
<name>A0A251S1M2_HELAN</name>
<keyword evidence="8" id="KW-1185">Reference proteome</keyword>
<comment type="subcellular location">
    <subcellularLocation>
        <location evidence="1">Nucleus</location>
    </subcellularLocation>
</comment>
<reference evidence="7" key="2">
    <citation type="submission" date="2017-02" db="EMBL/GenBank/DDBJ databases">
        <title>Sunflower complete genome.</title>
        <authorList>
            <person name="Langlade N."/>
            <person name="Munos S."/>
        </authorList>
    </citation>
    <scope>NUCLEOTIDE SEQUENCE [LARGE SCALE GENOMIC DNA]</scope>
    <source>
        <tissue evidence="7">Leaves</tissue>
    </source>
</reference>